<feature type="compositionally biased region" description="Polar residues" evidence="1">
    <location>
        <begin position="208"/>
        <end position="220"/>
    </location>
</feature>
<feature type="compositionally biased region" description="Low complexity" evidence="1">
    <location>
        <begin position="303"/>
        <end position="320"/>
    </location>
</feature>
<sequence length="471" mass="51379">MAHHQRPQQPLLPRMFLFEINDQPWFPSFLRARVQAGLTHAWTAYIPGLQPSSPAALVADTLLRVVGPDTVQRYTFIDFCSGAGGPTPHIERQLNRKLLLRAIENGSSGKGKDKHQIEGDGSHHDGPSYAEVAKQIPTSEVSPRHKAEAPADSTQDDAPSYAEAAKQTSTAGSSPSGSNKHDDLGIKNSETSDSTKDDAPSYADAAKQISTDEMSPSASSSHKKKRTNKKTKKASNGEKKTHKQESSSSSSDSEDDDLPGVDFILTDIHPHLSSWEEAARSSARLHYVASPVNAAAAPRDLVSHATSSSTTTHADSSSRSGPVPGRDTFRLFSLAFHHFDDPAARSILRDTLATSSGFGIFELQERSLSSFVTCLLFGAGVFLLGLPLYWWSPLTLFFVYAVPLIPFVLVFDGFVSSLRTRTPGEIEALLKSCGDKEFDAAGQWELRSGRERFMWPTGHMNWVICTKKEGE</sequence>
<dbReference type="AlphaFoldDB" id="A0A136IY50"/>
<feature type="region of interest" description="Disordered" evidence="1">
    <location>
        <begin position="106"/>
        <end position="258"/>
    </location>
</feature>
<gene>
    <name evidence="2" type="ORF">Micbo1qcDRAFT_196616</name>
</gene>
<dbReference type="Proteomes" id="UP000070501">
    <property type="component" value="Unassembled WGS sequence"/>
</dbReference>
<dbReference type="InParanoid" id="A0A136IY50"/>
<protein>
    <submittedName>
        <fullName evidence="2">Uncharacterized protein</fullName>
    </submittedName>
</protein>
<name>A0A136IY50_9PEZI</name>
<feature type="compositionally biased region" description="Basic and acidic residues" evidence="1">
    <location>
        <begin position="110"/>
        <end position="126"/>
    </location>
</feature>
<keyword evidence="3" id="KW-1185">Reference proteome</keyword>
<organism evidence="2 3">
    <name type="scientific">Microdochium bolleyi</name>
    <dbReference type="NCBI Taxonomy" id="196109"/>
    <lineage>
        <taxon>Eukaryota</taxon>
        <taxon>Fungi</taxon>
        <taxon>Dikarya</taxon>
        <taxon>Ascomycota</taxon>
        <taxon>Pezizomycotina</taxon>
        <taxon>Sordariomycetes</taxon>
        <taxon>Xylariomycetidae</taxon>
        <taxon>Xylariales</taxon>
        <taxon>Microdochiaceae</taxon>
        <taxon>Microdochium</taxon>
    </lineage>
</organism>
<evidence type="ECO:0000313" key="2">
    <source>
        <dbReference type="EMBL" id="KXJ89857.1"/>
    </source>
</evidence>
<feature type="compositionally biased region" description="Polar residues" evidence="1">
    <location>
        <begin position="166"/>
        <end position="178"/>
    </location>
</feature>
<feature type="compositionally biased region" description="Basic and acidic residues" evidence="1">
    <location>
        <begin position="235"/>
        <end position="245"/>
    </location>
</feature>
<dbReference type="EMBL" id="KQ964254">
    <property type="protein sequence ID" value="KXJ89857.1"/>
    <property type="molecule type" value="Genomic_DNA"/>
</dbReference>
<feature type="region of interest" description="Disordered" evidence="1">
    <location>
        <begin position="301"/>
        <end position="322"/>
    </location>
</feature>
<dbReference type="STRING" id="196109.A0A136IY50"/>
<dbReference type="OrthoDB" id="2101715at2759"/>
<evidence type="ECO:0000256" key="1">
    <source>
        <dbReference type="SAM" id="MobiDB-lite"/>
    </source>
</evidence>
<proteinExistence type="predicted"/>
<accession>A0A136IY50</accession>
<evidence type="ECO:0000313" key="3">
    <source>
        <dbReference type="Proteomes" id="UP000070501"/>
    </source>
</evidence>
<feature type="compositionally biased region" description="Basic residues" evidence="1">
    <location>
        <begin position="221"/>
        <end position="233"/>
    </location>
</feature>
<reference evidence="3" key="1">
    <citation type="submission" date="2016-02" db="EMBL/GenBank/DDBJ databases">
        <title>Draft genome sequence of Microdochium bolleyi, a fungal endophyte of beachgrass.</title>
        <authorList>
            <consortium name="DOE Joint Genome Institute"/>
            <person name="David A.S."/>
            <person name="May G."/>
            <person name="Haridas S."/>
            <person name="Lim J."/>
            <person name="Wang M."/>
            <person name="Labutti K."/>
            <person name="Lipzen A."/>
            <person name="Barry K."/>
            <person name="Grigoriev I.V."/>
        </authorList>
    </citation>
    <scope>NUCLEOTIDE SEQUENCE [LARGE SCALE GENOMIC DNA]</scope>
    <source>
        <strain evidence="3">J235TASD1</strain>
    </source>
</reference>